<dbReference type="GO" id="GO:0003677">
    <property type="term" value="F:DNA binding"/>
    <property type="evidence" value="ECO:0007669"/>
    <property type="project" value="InterPro"/>
</dbReference>
<organism evidence="1 2">
    <name type="scientific">Acidiphilium multivorum (strain DSM 11245 / JCM 8867 / NBRC 100883 / AIU 301)</name>
    <dbReference type="NCBI Taxonomy" id="926570"/>
    <lineage>
        <taxon>Bacteria</taxon>
        <taxon>Pseudomonadati</taxon>
        <taxon>Pseudomonadota</taxon>
        <taxon>Alphaproteobacteria</taxon>
        <taxon>Acetobacterales</taxon>
        <taxon>Acidocellaceae</taxon>
        <taxon>Acidiphilium</taxon>
    </lineage>
</organism>
<dbReference type="Proteomes" id="UP000007100">
    <property type="component" value="Plasmid pACMV1"/>
</dbReference>
<accession>F0J7C7</accession>
<dbReference type="InterPro" id="IPR010982">
    <property type="entry name" value="Lambda_DNA-bd_dom_sf"/>
</dbReference>
<gene>
    <name evidence="1" type="ordered locus">ACMV_P1_01980</name>
</gene>
<dbReference type="KEGG" id="amv:ACMV_P1_01980"/>
<protein>
    <submittedName>
        <fullName evidence="1">Xre family transcriptional regulator</fullName>
    </submittedName>
</protein>
<dbReference type="Gene3D" id="1.10.260.40">
    <property type="entry name" value="lambda repressor-like DNA-binding domains"/>
    <property type="match status" value="1"/>
</dbReference>
<dbReference type="AlphaFoldDB" id="F0J7C7"/>
<evidence type="ECO:0000313" key="2">
    <source>
        <dbReference type="Proteomes" id="UP000007100"/>
    </source>
</evidence>
<geneLocation type="plasmid" evidence="1 2">
    <name>pACMV1</name>
</geneLocation>
<proteinExistence type="predicted"/>
<name>F0J7C7_ACIMA</name>
<dbReference type="SMART" id="SM00530">
    <property type="entry name" value="HTH_XRE"/>
    <property type="match status" value="1"/>
</dbReference>
<dbReference type="CDD" id="cd00093">
    <property type="entry name" value="HTH_XRE"/>
    <property type="match status" value="1"/>
</dbReference>
<dbReference type="PROSITE" id="PS50943">
    <property type="entry name" value="HTH_CROC1"/>
    <property type="match status" value="1"/>
</dbReference>
<evidence type="ECO:0000313" key="1">
    <source>
        <dbReference type="EMBL" id="BAJ82994.1"/>
    </source>
</evidence>
<dbReference type="RefSeq" id="WP_013635009.1">
    <property type="nucleotide sequence ID" value="NC_015178.1"/>
</dbReference>
<dbReference type="Pfam" id="PF01381">
    <property type="entry name" value="HTH_3"/>
    <property type="match status" value="1"/>
</dbReference>
<keyword evidence="2" id="KW-1185">Reference proteome</keyword>
<dbReference type="InterPro" id="IPR001387">
    <property type="entry name" value="Cro/C1-type_HTH"/>
</dbReference>
<reference evidence="1 2" key="1">
    <citation type="submission" date="2010-12" db="EMBL/GenBank/DDBJ databases">
        <title>Whole genome sequence of Acidiphilium multivorum AIU301.</title>
        <authorList>
            <person name="Narita-Yamada S."/>
            <person name="Nakamura S."/>
            <person name="Ito N."/>
            <person name="Takarada H."/>
            <person name="Katano Y."/>
            <person name="Nakazawa H."/>
            <person name="Hosoyama A."/>
            <person name="Yamada R."/>
            <person name="Fujita N."/>
        </authorList>
    </citation>
    <scope>NUCLEOTIDE SEQUENCE [LARGE SCALE GENOMIC DNA]</scope>
    <source>
        <strain evidence="2">DSM 11245 / JCM 8867 / AIU301</strain>
        <plasmid evidence="1 2">pACMV1</plasmid>
    </source>
</reference>
<dbReference type="SUPFAM" id="SSF47413">
    <property type="entry name" value="lambda repressor-like DNA-binding domains"/>
    <property type="match status" value="1"/>
</dbReference>
<dbReference type="HOGENOM" id="CLU_153953_0_1_5"/>
<sequence>MIKKNPHWGTTLDEFLGEEGIREAAKAEALTRVVAWQLSQEMERQGITKAALAERMHTSRAQVDRILKAKGNITIETLQRAAALVGRELRLELV</sequence>
<dbReference type="EMBL" id="AP012036">
    <property type="protein sequence ID" value="BAJ82994.1"/>
    <property type="molecule type" value="Genomic_DNA"/>
</dbReference>
<keyword evidence="1" id="KW-0614">Plasmid</keyword>